<evidence type="ECO:0000256" key="1">
    <source>
        <dbReference type="SAM" id="MobiDB-lite"/>
    </source>
</evidence>
<feature type="compositionally biased region" description="Basic and acidic residues" evidence="1">
    <location>
        <begin position="109"/>
        <end position="123"/>
    </location>
</feature>
<reference evidence="3 4" key="1">
    <citation type="submission" date="2017-03" db="EMBL/GenBank/DDBJ databases">
        <title>Genome Survey of Euroglyphus maynei.</title>
        <authorList>
            <person name="Arlian L.G."/>
            <person name="Morgan M.S."/>
            <person name="Rider S.D."/>
        </authorList>
    </citation>
    <scope>NUCLEOTIDE SEQUENCE [LARGE SCALE GENOMIC DNA]</scope>
    <source>
        <strain evidence="3">Arlian Lab</strain>
        <tissue evidence="3">Whole body</tissue>
    </source>
</reference>
<protein>
    <submittedName>
        <fullName evidence="3">Uncharacterized protein</fullName>
    </submittedName>
</protein>
<dbReference type="EMBL" id="MUJZ01021257">
    <property type="protein sequence ID" value="OTF79814.1"/>
    <property type="molecule type" value="Genomic_DNA"/>
</dbReference>
<gene>
    <name evidence="3" type="ORF">BLA29_003043</name>
</gene>
<keyword evidence="2" id="KW-0812">Transmembrane</keyword>
<feature type="compositionally biased region" description="Basic and acidic residues" evidence="1">
    <location>
        <begin position="425"/>
        <end position="478"/>
    </location>
</feature>
<organism evidence="3 4">
    <name type="scientific">Euroglyphus maynei</name>
    <name type="common">Mayne's house dust mite</name>
    <dbReference type="NCBI Taxonomy" id="6958"/>
    <lineage>
        <taxon>Eukaryota</taxon>
        <taxon>Metazoa</taxon>
        <taxon>Ecdysozoa</taxon>
        <taxon>Arthropoda</taxon>
        <taxon>Chelicerata</taxon>
        <taxon>Arachnida</taxon>
        <taxon>Acari</taxon>
        <taxon>Acariformes</taxon>
        <taxon>Sarcoptiformes</taxon>
        <taxon>Astigmata</taxon>
        <taxon>Psoroptidia</taxon>
        <taxon>Analgoidea</taxon>
        <taxon>Pyroglyphidae</taxon>
        <taxon>Pyroglyphinae</taxon>
        <taxon>Euroglyphus</taxon>
    </lineage>
</organism>
<sequence>MSKRAKPDRWIYSTIDDNESETQMKPDENKKDDDNQSLDEGEIVDDDDDEVFLRTSKNPDSKLPIDSDRFEEGECNDHVIKNNNDDDDKQDNTDEIASNYSDWSESEDDLLKADTQQETKTDSIDKEIIPIKSDSDLEAISDDDIDTIFDVSNNESVQKLLQQKESIEILEKKPKEPDIVDALNIVWGPSVVENNETNDKVDSNDDSKIENDKKLRNEKFRKQNSTITMLNRIGFSQKYAGPVLTCKINDYLARQLGPKSYRPMLHPTPALHSFFLSKQNPYNSLMETKMLRCNPFFIIIVSFVVQFMSIAATYFPSYYGIGSSYYYSGPKVPIYPSYSYCPPTILPSSYYPLTPIVYRPVVYTSFPTSYWYPAWRPASSYFWRIRSKNGTNATDYIYKSKWFSPFWNYQGSIKHLSNETMDNTAMKKDSVEKESEPLIMMKEKRENENDQLEREVEPLSNEEKMTPKNEKHKQSEKKFPKKKKSKKIVRQSEVEPITKQPNKRKRSNRLEMNH</sequence>
<comment type="caution">
    <text evidence="3">The sequence shown here is derived from an EMBL/GenBank/DDBJ whole genome shotgun (WGS) entry which is preliminary data.</text>
</comment>
<feature type="compositionally biased region" description="Acidic residues" evidence="1">
    <location>
        <begin position="35"/>
        <end position="50"/>
    </location>
</feature>
<dbReference type="AlphaFoldDB" id="A0A1Y3BIH0"/>
<feature type="transmembrane region" description="Helical" evidence="2">
    <location>
        <begin position="296"/>
        <end position="315"/>
    </location>
</feature>
<feature type="compositionally biased region" description="Basic and acidic residues" evidence="1">
    <location>
        <begin position="22"/>
        <end position="34"/>
    </location>
</feature>
<dbReference type="OrthoDB" id="6515250at2759"/>
<keyword evidence="4" id="KW-1185">Reference proteome</keyword>
<evidence type="ECO:0000313" key="3">
    <source>
        <dbReference type="EMBL" id="OTF79814.1"/>
    </source>
</evidence>
<dbReference type="Proteomes" id="UP000194236">
    <property type="component" value="Unassembled WGS sequence"/>
</dbReference>
<keyword evidence="2" id="KW-0472">Membrane</keyword>
<name>A0A1Y3BIH0_EURMA</name>
<proteinExistence type="predicted"/>
<evidence type="ECO:0000313" key="4">
    <source>
        <dbReference type="Proteomes" id="UP000194236"/>
    </source>
</evidence>
<feature type="compositionally biased region" description="Basic residues" evidence="1">
    <location>
        <begin position="479"/>
        <end position="489"/>
    </location>
</feature>
<feature type="region of interest" description="Disordered" evidence="1">
    <location>
        <begin position="1"/>
        <end position="123"/>
    </location>
</feature>
<accession>A0A1Y3BIH0</accession>
<keyword evidence="2" id="KW-1133">Transmembrane helix</keyword>
<evidence type="ECO:0000256" key="2">
    <source>
        <dbReference type="SAM" id="Phobius"/>
    </source>
</evidence>
<feature type="compositionally biased region" description="Basic and acidic residues" evidence="1">
    <location>
        <begin position="57"/>
        <end position="84"/>
    </location>
</feature>
<feature type="region of interest" description="Disordered" evidence="1">
    <location>
        <begin position="424"/>
        <end position="514"/>
    </location>
</feature>